<dbReference type="InterPro" id="IPR000014">
    <property type="entry name" value="PAS"/>
</dbReference>
<gene>
    <name evidence="8" type="ORF">EA472_01540</name>
</gene>
<dbReference type="Proteomes" id="UP000281431">
    <property type="component" value="Unassembled WGS sequence"/>
</dbReference>
<keyword evidence="3" id="KW-0808">Transferase</keyword>
<evidence type="ECO:0000256" key="5">
    <source>
        <dbReference type="ARBA" id="ARBA00022777"/>
    </source>
</evidence>
<dbReference type="PANTHER" id="PTHR44936:SF10">
    <property type="entry name" value="SENSOR PROTEIN RSTB"/>
    <property type="match status" value="1"/>
</dbReference>
<organism evidence="8 9">
    <name type="scientific">Natrarchaeobius chitinivorans</name>
    <dbReference type="NCBI Taxonomy" id="1679083"/>
    <lineage>
        <taxon>Archaea</taxon>
        <taxon>Methanobacteriati</taxon>
        <taxon>Methanobacteriota</taxon>
        <taxon>Stenosarchaea group</taxon>
        <taxon>Halobacteria</taxon>
        <taxon>Halobacteriales</taxon>
        <taxon>Natrialbaceae</taxon>
        <taxon>Natrarchaeobius</taxon>
    </lineage>
</organism>
<dbReference type="EC" id="2.7.13.3" evidence="2"/>
<dbReference type="GO" id="GO:0004673">
    <property type="term" value="F:protein histidine kinase activity"/>
    <property type="evidence" value="ECO:0007669"/>
    <property type="project" value="UniProtKB-EC"/>
</dbReference>
<dbReference type="InterPro" id="IPR036890">
    <property type="entry name" value="HATPase_C_sf"/>
</dbReference>
<dbReference type="PANTHER" id="PTHR44936">
    <property type="entry name" value="SENSOR PROTEIN CREC"/>
    <property type="match status" value="1"/>
</dbReference>
<evidence type="ECO:0000256" key="2">
    <source>
        <dbReference type="ARBA" id="ARBA00012438"/>
    </source>
</evidence>
<feature type="domain" description="Histidine kinase" evidence="7">
    <location>
        <begin position="352"/>
        <end position="559"/>
    </location>
</feature>
<dbReference type="GO" id="GO:0005524">
    <property type="term" value="F:ATP binding"/>
    <property type="evidence" value="ECO:0007669"/>
    <property type="project" value="UniProtKB-KW"/>
</dbReference>
<sequence>MEWVVSVPVIVVLTSGALALVVALEAIRHRPNPMAWPLAVLLGGAAAWALPYGLSIGATNPESVYLWNRIRYPGTVLVPVAYFVVATTYAGKTEWFSKRVYAALSVVPALTLVAMFTNPLHGYFWRSTTVVRANGASVVAFEPGALFWLNLFYSYALVGAGLAMLAFVFVRSGAIYRKQSALLMIGGVVPLATNVVVNVVTETGSTIDFTTTALTISGGTFAVALFHFDLLDLRPVARDKLVEELDDAVIVVDRTDTVVDVNDVGRRVLDDPEIGDPIADVLPDGSDGSLPETLASGDGEFVVRTEGRTRIYRRRSTTLTDRFDRRTGRIIYFDDVTDLVEREQRISVLNRVLQHNVRNELSLVVGHLDSAAETATEPTAEHIDAARESAMQVVDLSDKARTLERTITASGAREVVSVSTVVRRVLDDVRSTYPDATFEMAVPDEPIRATVASEMLLEATLENLLENAVDHNDSDVPQVAVRIDRTADSVHLSVRDDGSGIPDVERRVLHNLTETPLDHGSGLGLWIAEWTATLSDGRLSISEHDGGGALVTLSVPVAEE</sequence>
<keyword evidence="5" id="KW-0418">Kinase</keyword>
<dbReference type="CDD" id="cd00130">
    <property type="entry name" value="PAS"/>
    <property type="match status" value="1"/>
</dbReference>
<evidence type="ECO:0000256" key="1">
    <source>
        <dbReference type="ARBA" id="ARBA00000085"/>
    </source>
</evidence>
<evidence type="ECO:0000256" key="3">
    <source>
        <dbReference type="ARBA" id="ARBA00022679"/>
    </source>
</evidence>
<dbReference type="SMART" id="SM00387">
    <property type="entry name" value="HATPase_c"/>
    <property type="match status" value="1"/>
</dbReference>
<dbReference type="OrthoDB" id="3369at2157"/>
<dbReference type="InterPro" id="IPR003594">
    <property type="entry name" value="HATPase_dom"/>
</dbReference>
<dbReference type="PRINTS" id="PR00344">
    <property type="entry name" value="BCTRLSENSOR"/>
</dbReference>
<dbReference type="Gene3D" id="3.30.450.20">
    <property type="entry name" value="PAS domain"/>
    <property type="match status" value="1"/>
</dbReference>
<dbReference type="InterPro" id="IPR031621">
    <property type="entry name" value="HisKA_7TM"/>
</dbReference>
<dbReference type="PROSITE" id="PS50109">
    <property type="entry name" value="HIS_KIN"/>
    <property type="match status" value="1"/>
</dbReference>
<dbReference type="Pfam" id="PF02518">
    <property type="entry name" value="HATPase_c"/>
    <property type="match status" value="1"/>
</dbReference>
<protein>
    <recommendedName>
        <fullName evidence="2">histidine kinase</fullName>
        <ecNumber evidence="2">2.7.13.3</ecNumber>
    </recommendedName>
</protein>
<dbReference type="SUPFAM" id="SSF55874">
    <property type="entry name" value="ATPase domain of HSP90 chaperone/DNA topoisomerase II/histidine kinase"/>
    <property type="match status" value="1"/>
</dbReference>
<evidence type="ECO:0000259" key="7">
    <source>
        <dbReference type="PROSITE" id="PS50109"/>
    </source>
</evidence>
<proteinExistence type="predicted"/>
<dbReference type="Gene3D" id="3.30.565.10">
    <property type="entry name" value="Histidine kinase-like ATPase, C-terminal domain"/>
    <property type="match status" value="1"/>
</dbReference>
<dbReference type="CDD" id="cd00075">
    <property type="entry name" value="HATPase"/>
    <property type="match status" value="1"/>
</dbReference>
<keyword evidence="4" id="KW-0547">Nucleotide-binding</keyword>
<dbReference type="InterPro" id="IPR004358">
    <property type="entry name" value="Sig_transdc_His_kin-like_C"/>
</dbReference>
<accession>A0A3N6N322</accession>
<reference evidence="8 9" key="1">
    <citation type="submission" date="2018-10" db="EMBL/GenBank/DDBJ databases">
        <title>Natrarchaeobius chitinivorans gen. nov., sp. nov., and Natrarchaeobius haloalkaliphilus sp. nov., alkaliphilic, chitin-utilizing haloarchaea from hypersaline alkaline lakes.</title>
        <authorList>
            <person name="Sorokin D.Y."/>
            <person name="Elcheninov A.G."/>
            <person name="Kostrikina N.A."/>
            <person name="Bale N.J."/>
            <person name="Sinninghe Damste J.S."/>
            <person name="Khijniak T.V."/>
            <person name="Kublanov I.V."/>
            <person name="Toshchakov S.V."/>
        </authorList>
    </citation>
    <scope>NUCLEOTIDE SEQUENCE [LARGE SCALE GENOMIC DNA]</scope>
    <source>
        <strain evidence="8 9">AArcht7</strain>
    </source>
</reference>
<dbReference type="Pfam" id="PF16927">
    <property type="entry name" value="HisKA_7TM"/>
    <property type="match status" value="1"/>
</dbReference>
<dbReference type="EMBL" id="REFZ01000001">
    <property type="protein sequence ID" value="RQH03292.1"/>
    <property type="molecule type" value="Genomic_DNA"/>
</dbReference>
<dbReference type="InterPro" id="IPR050980">
    <property type="entry name" value="2C_sensor_his_kinase"/>
</dbReference>
<dbReference type="InterPro" id="IPR005467">
    <property type="entry name" value="His_kinase_dom"/>
</dbReference>
<evidence type="ECO:0000313" key="9">
    <source>
        <dbReference type="Proteomes" id="UP000281431"/>
    </source>
</evidence>
<name>A0A3N6N322_NATCH</name>
<comment type="caution">
    <text evidence="8">The sequence shown here is derived from an EMBL/GenBank/DDBJ whole genome shotgun (WGS) entry which is preliminary data.</text>
</comment>
<dbReference type="AlphaFoldDB" id="A0A3N6N322"/>
<keyword evidence="6" id="KW-0067">ATP-binding</keyword>
<evidence type="ECO:0000256" key="4">
    <source>
        <dbReference type="ARBA" id="ARBA00022741"/>
    </source>
</evidence>
<evidence type="ECO:0000313" key="8">
    <source>
        <dbReference type="EMBL" id="RQH03292.1"/>
    </source>
</evidence>
<keyword evidence="9" id="KW-1185">Reference proteome</keyword>
<comment type="catalytic activity">
    <reaction evidence="1">
        <text>ATP + protein L-histidine = ADP + protein N-phospho-L-histidine.</text>
        <dbReference type="EC" id="2.7.13.3"/>
    </reaction>
</comment>
<evidence type="ECO:0000256" key="6">
    <source>
        <dbReference type="ARBA" id="ARBA00022840"/>
    </source>
</evidence>